<proteinExistence type="predicted"/>
<sequence>MLQFPGGVIVDVECCGRWVRGLSLPETTVGETARARRTDRVRAVCLEGGRCHVLTASMSAESSSASVSAASAHCAASRVLLPASVPWDGRWNDVWLAYLDRAGYVVTFRDGVTYVDGQVMPILRFRDGVAYLDADGLPETVVGGLRGGKRASDYALLARLPRTLHHRVTPFQPRQPALPLRPARASFRLYYVRKHIWRFCSSHI</sequence>
<evidence type="ECO:0000313" key="1">
    <source>
        <dbReference type="EMBL" id="GJN07037.1"/>
    </source>
</evidence>
<name>A0AAV5D8Z7_ELECO</name>
<gene>
    <name evidence="1" type="primary">ga24826</name>
    <name evidence="1" type="ORF">PR202_ga24826</name>
</gene>
<reference evidence="1" key="1">
    <citation type="journal article" date="2018" name="DNA Res.">
        <title>Multiple hybrid de novo genome assembly of finger millet, an orphan allotetraploid crop.</title>
        <authorList>
            <person name="Hatakeyama M."/>
            <person name="Aluri S."/>
            <person name="Balachadran M.T."/>
            <person name="Sivarajan S.R."/>
            <person name="Patrignani A."/>
            <person name="Gruter S."/>
            <person name="Poveda L."/>
            <person name="Shimizu-Inatsugi R."/>
            <person name="Baeten J."/>
            <person name="Francoijs K.J."/>
            <person name="Nataraja K.N."/>
            <person name="Reddy Y.A.N."/>
            <person name="Phadnis S."/>
            <person name="Ravikumar R.L."/>
            <person name="Schlapbach R."/>
            <person name="Sreeman S.M."/>
            <person name="Shimizu K.K."/>
        </authorList>
    </citation>
    <scope>NUCLEOTIDE SEQUENCE</scope>
</reference>
<evidence type="ECO:0000313" key="2">
    <source>
        <dbReference type="Proteomes" id="UP001054889"/>
    </source>
</evidence>
<keyword evidence="2" id="KW-1185">Reference proteome</keyword>
<dbReference type="Proteomes" id="UP001054889">
    <property type="component" value="Unassembled WGS sequence"/>
</dbReference>
<protein>
    <submittedName>
        <fullName evidence="1">Uncharacterized protein</fullName>
    </submittedName>
</protein>
<dbReference type="AlphaFoldDB" id="A0AAV5D8Z7"/>
<reference evidence="1" key="2">
    <citation type="submission" date="2021-12" db="EMBL/GenBank/DDBJ databases">
        <title>Resequencing data analysis of finger millet.</title>
        <authorList>
            <person name="Hatakeyama M."/>
            <person name="Aluri S."/>
            <person name="Balachadran M.T."/>
            <person name="Sivarajan S.R."/>
            <person name="Poveda L."/>
            <person name="Shimizu-Inatsugi R."/>
            <person name="Schlapbach R."/>
            <person name="Sreeman S.M."/>
            <person name="Shimizu K.K."/>
        </authorList>
    </citation>
    <scope>NUCLEOTIDE SEQUENCE</scope>
</reference>
<dbReference type="EMBL" id="BQKI01000013">
    <property type="protein sequence ID" value="GJN07037.1"/>
    <property type="molecule type" value="Genomic_DNA"/>
</dbReference>
<organism evidence="1 2">
    <name type="scientific">Eleusine coracana subsp. coracana</name>
    <dbReference type="NCBI Taxonomy" id="191504"/>
    <lineage>
        <taxon>Eukaryota</taxon>
        <taxon>Viridiplantae</taxon>
        <taxon>Streptophyta</taxon>
        <taxon>Embryophyta</taxon>
        <taxon>Tracheophyta</taxon>
        <taxon>Spermatophyta</taxon>
        <taxon>Magnoliopsida</taxon>
        <taxon>Liliopsida</taxon>
        <taxon>Poales</taxon>
        <taxon>Poaceae</taxon>
        <taxon>PACMAD clade</taxon>
        <taxon>Chloridoideae</taxon>
        <taxon>Cynodonteae</taxon>
        <taxon>Eleusininae</taxon>
        <taxon>Eleusine</taxon>
    </lineage>
</organism>
<comment type="caution">
    <text evidence="1">The sequence shown here is derived from an EMBL/GenBank/DDBJ whole genome shotgun (WGS) entry which is preliminary data.</text>
</comment>
<accession>A0AAV5D8Z7</accession>